<accession>A0ABT3YYZ8</accession>
<proteinExistence type="predicted"/>
<comment type="caution">
    <text evidence="3">The sequence shown here is derived from an EMBL/GenBank/DDBJ whole genome shotgun (WGS) entry which is preliminary data.</text>
</comment>
<protein>
    <submittedName>
        <fullName evidence="3">Ig-like domain repeat protein</fullName>
    </submittedName>
</protein>
<evidence type="ECO:0000313" key="3">
    <source>
        <dbReference type="EMBL" id="MCY0110744.1"/>
    </source>
</evidence>
<sequence length="1315" mass="143448">MTSFRFFLFPARKDLSSRVAPLQNFPLYIPGMVRPIVDGDGGISIKVFEENENGVFCLIDPYPGMGEDDLIPVFWNSTQIIELKVKDTEVNQRLFFFLPKDRIVPGWAESYYQVTRAGQPAPDEPSAILKLLVKLNRPAGDNKHHLPWHSALDIVGLPEDVINNGVTKEWSAKGVPMTIKRYPDIRERDVIWIKWGSILLAPHEVTPAEADGTVAIVITALPGDILTAGDSAKLPIRYEVHDELWNYAEDWSKETTVSVEAGAARLGAAIFKDAEDGKLHLDRLDHQATNLLILIESNDEFTAGDTITIRVIGIAGPGVAPRTFTKEVIVGNPPYILQQPIPYEFVSLFATGTLDGAYVLHKQDGSDPLSSKRTFVDVIGNPSQLPAPTISEVIGAILPADSLLATVTVDYPAIDLGDTINLIWEGTRSGGAPYLHEQQYDVSSDDQEAGFTRITVDREHIEALANGILKLFYRVYNEKTKQYGISESDFLRVEVRDVRATLPAPEVEEAKDGVIDPTQVYTQAHVLVKPVNWVKGDILTYHWTGYNAFGTTKGSVPITQLSIGETIRFRVDEYYVTTNIGFTVTVRYTLLHAATGQYSYSAPLTVIVGVPLGRLLPPTVLQATDSALDPMKALNGVDIECRYDTMDEKLDVLKLLWIGTPGAGTSDDLEKPGETAGTVIFHLPSSVVGANILNTVSLKYAVQRHKLWTQSEELALNVLGFQNPETELPRPEVPQAVKAVLDLMEFSGDARVLVSPWPFIAKGQTVDVYLEGRTSTGTYVIDVLKGHEINEQQVVTGLSEALMRSELLKLLHSSPATVTCKVIFDGSKDQSAAILFPQLPLTIRTRYDYVTPIITSVKDQQDKEIPEAGLTYDKRVAIQGTATRGEKVNIRINNDAPRTVDVIAPGTWGVTAGNLTEGLQSITVEALYDADPAISKPRTFTIGIATRPSITAVTDSLGPVADNGSSYDTDIDVSVIADPNQGVQLYDGDTAIGSLIPLDGKGEGSTTLTNLTRKTYAIKARALYGDRLESPVHRFTIKPHAAITLTSVKHSNGELVQGGNTYDNTVTLTGAFTPLYEVQVYDNDVPRQIVSTLQNGTWTTSLAVDLGNHAVYVKAVATDLQSTSRNFTRVLLPPLTIAPTNVTISGYLVRRTDRAVTHPHAGTHATRVATGGVPPYRYSTDTPQRLQVDASSGRVIGIRNGSGRVIVTDSRGSTASYPVTIQNVWYIANYGGGRHNLATMNATANNAGGKMPRISDYGNMRTAYAGDPGGYANDYYWVEDTHAWGSHWLCRPTDGVTFGSNDNRGVGCIGVLLRT</sequence>
<dbReference type="PROSITE" id="PS00092">
    <property type="entry name" value="N6_MTASE"/>
    <property type="match status" value="1"/>
</dbReference>
<dbReference type="Proteomes" id="UP001207830">
    <property type="component" value="Unassembled WGS sequence"/>
</dbReference>
<keyword evidence="2" id="KW-0808">Transferase</keyword>
<dbReference type="EMBL" id="JANIGP010000019">
    <property type="protein sequence ID" value="MCY0110744.1"/>
    <property type="molecule type" value="Genomic_DNA"/>
</dbReference>
<name>A0ABT3YYZ8_9PSED</name>
<dbReference type="InterPro" id="IPR002052">
    <property type="entry name" value="DNA_methylase_N6_adenine_CS"/>
</dbReference>
<evidence type="ECO:0000256" key="1">
    <source>
        <dbReference type="ARBA" id="ARBA00022603"/>
    </source>
</evidence>
<reference evidence="3 4" key="1">
    <citation type="submission" date="2022-07" db="EMBL/GenBank/DDBJ databases">
        <title>Characterization of plant growth promoting rhizobacteria (PGPR) for use as bioinoculants in agriculture.</title>
        <authorList>
            <person name="Hassen A.I."/>
            <person name="Pierneef R."/>
        </authorList>
    </citation>
    <scope>NUCLEOTIDE SEQUENCE [LARGE SCALE GENOMIC DNA]</scope>
    <source>
        <strain evidence="3 4">SARCC-3054</strain>
    </source>
</reference>
<gene>
    <name evidence="3" type="ORF">NQF78_20770</name>
</gene>
<dbReference type="RefSeq" id="WP_267804715.1">
    <property type="nucleotide sequence ID" value="NZ_JANIGP010000019.1"/>
</dbReference>
<organism evidence="3 4">
    <name type="scientific">Pseudomonas monsensis</name>
    <dbReference type="NCBI Taxonomy" id="2745509"/>
    <lineage>
        <taxon>Bacteria</taxon>
        <taxon>Pseudomonadati</taxon>
        <taxon>Pseudomonadota</taxon>
        <taxon>Gammaproteobacteria</taxon>
        <taxon>Pseudomonadales</taxon>
        <taxon>Pseudomonadaceae</taxon>
        <taxon>Pseudomonas</taxon>
    </lineage>
</organism>
<keyword evidence="1" id="KW-0489">Methyltransferase</keyword>
<keyword evidence="4" id="KW-1185">Reference proteome</keyword>
<evidence type="ECO:0000313" key="4">
    <source>
        <dbReference type="Proteomes" id="UP001207830"/>
    </source>
</evidence>
<evidence type="ECO:0000256" key="2">
    <source>
        <dbReference type="ARBA" id="ARBA00022679"/>
    </source>
</evidence>